<dbReference type="InterPro" id="IPR008397">
    <property type="entry name" value="Alginate_lyase_dom"/>
</dbReference>
<dbReference type="GO" id="GO:0016829">
    <property type="term" value="F:lyase activity"/>
    <property type="evidence" value="ECO:0007669"/>
    <property type="project" value="UniProtKB-KW"/>
</dbReference>
<dbReference type="SUPFAM" id="SSF48230">
    <property type="entry name" value="Chondroitin AC/alginate lyase"/>
    <property type="match status" value="1"/>
</dbReference>
<dbReference type="Proteomes" id="UP000487117">
    <property type="component" value="Unassembled WGS sequence"/>
</dbReference>
<dbReference type="AlphaFoldDB" id="A0A7V8JKC5"/>
<dbReference type="Pfam" id="PF05426">
    <property type="entry name" value="Alginate_lyase"/>
    <property type="match status" value="1"/>
</dbReference>
<evidence type="ECO:0000313" key="5">
    <source>
        <dbReference type="Proteomes" id="UP000487117"/>
    </source>
</evidence>
<evidence type="ECO:0000259" key="3">
    <source>
        <dbReference type="Pfam" id="PF05426"/>
    </source>
</evidence>
<name>A0A7V8JKC5_STEMA</name>
<protein>
    <recommendedName>
        <fullName evidence="3">Alginate lyase domain-containing protein</fullName>
    </recommendedName>
</protein>
<dbReference type="GO" id="GO:0042597">
    <property type="term" value="C:periplasmic space"/>
    <property type="evidence" value="ECO:0007669"/>
    <property type="project" value="InterPro"/>
</dbReference>
<feature type="domain" description="Alginate lyase" evidence="3">
    <location>
        <begin position="2"/>
        <end position="94"/>
    </location>
</feature>
<keyword evidence="2" id="KW-0456">Lyase</keyword>
<dbReference type="EMBL" id="WNDS01000005">
    <property type="protein sequence ID" value="KAF1013277.1"/>
    <property type="molecule type" value="Genomic_DNA"/>
</dbReference>
<evidence type="ECO:0000256" key="2">
    <source>
        <dbReference type="ARBA" id="ARBA00023239"/>
    </source>
</evidence>
<comment type="caution">
    <text evidence="4">The sequence shown here is derived from an EMBL/GenBank/DDBJ whole genome shotgun (WGS) entry which is preliminary data.</text>
</comment>
<dbReference type="Gene3D" id="1.50.10.100">
    <property type="entry name" value="Chondroitin AC/alginate lyase"/>
    <property type="match status" value="1"/>
</dbReference>
<dbReference type="InterPro" id="IPR008929">
    <property type="entry name" value="Chondroitin_lyas"/>
</dbReference>
<reference evidence="5" key="1">
    <citation type="journal article" date="2020" name="MBio">
        <title>Horizontal gene transfer to a defensive symbiont with a reduced genome amongst a multipartite beetle microbiome.</title>
        <authorList>
            <person name="Waterworth S.C."/>
            <person name="Florez L.V."/>
            <person name="Rees E.R."/>
            <person name="Hertweck C."/>
            <person name="Kaltenpoth M."/>
            <person name="Kwan J.C."/>
        </authorList>
    </citation>
    <scope>NUCLEOTIDE SEQUENCE [LARGE SCALE GENOMIC DNA]</scope>
</reference>
<sequence>MLLTHFALFARDTTLARRTAQEAGPRRLANQIAADGSLPLELTRTRSLHYSSWTLDAAFTLADLGQCVGVDLWQYRDGDAGSLHAAARFLADKAVPTAQWPYPELDLDDTGDLLEVMLQARQRWPGEGFDAAARTLAPKHPADLLWLRSTPLADSP</sequence>
<proteinExistence type="predicted"/>
<accession>A0A7V8JKC5</accession>
<evidence type="ECO:0000256" key="1">
    <source>
        <dbReference type="ARBA" id="ARBA00022729"/>
    </source>
</evidence>
<keyword evidence="1" id="KW-0732">Signal</keyword>
<evidence type="ECO:0000313" key="4">
    <source>
        <dbReference type="EMBL" id="KAF1013277.1"/>
    </source>
</evidence>
<gene>
    <name evidence="4" type="ORF">GAK31_03426</name>
</gene>
<organism evidence="4 5">
    <name type="scientific">Stenotrophomonas maltophilia</name>
    <name type="common">Pseudomonas maltophilia</name>
    <name type="synonym">Xanthomonas maltophilia</name>
    <dbReference type="NCBI Taxonomy" id="40324"/>
    <lineage>
        <taxon>Bacteria</taxon>
        <taxon>Pseudomonadati</taxon>
        <taxon>Pseudomonadota</taxon>
        <taxon>Gammaproteobacteria</taxon>
        <taxon>Lysobacterales</taxon>
        <taxon>Lysobacteraceae</taxon>
        <taxon>Stenotrophomonas</taxon>
        <taxon>Stenotrophomonas maltophilia group</taxon>
    </lineage>
</organism>